<organism evidence="1 2">
    <name type="scientific">Eretmocerus hayati</name>
    <dbReference type="NCBI Taxonomy" id="131215"/>
    <lineage>
        <taxon>Eukaryota</taxon>
        <taxon>Metazoa</taxon>
        <taxon>Ecdysozoa</taxon>
        <taxon>Arthropoda</taxon>
        <taxon>Hexapoda</taxon>
        <taxon>Insecta</taxon>
        <taxon>Pterygota</taxon>
        <taxon>Neoptera</taxon>
        <taxon>Endopterygota</taxon>
        <taxon>Hymenoptera</taxon>
        <taxon>Apocrita</taxon>
        <taxon>Proctotrupomorpha</taxon>
        <taxon>Chalcidoidea</taxon>
        <taxon>Aphelinidae</taxon>
        <taxon>Aphelininae</taxon>
        <taxon>Eretmocerus</taxon>
    </lineage>
</organism>
<gene>
    <name evidence="1" type="ORF">QAD02_022042</name>
</gene>
<dbReference type="EMBL" id="CM056741">
    <property type="protein sequence ID" value="KAJ8686248.1"/>
    <property type="molecule type" value="Genomic_DNA"/>
</dbReference>
<proteinExistence type="predicted"/>
<comment type="caution">
    <text evidence="1">The sequence shown here is derived from an EMBL/GenBank/DDBJ whole genome shotgun (WGS) entry which is preliminary data.</text>
</comment>
<evidence type="ECO:0000313" key="1">
    <source>
        <dbReference type="EMBL" id="KAJ8686248.1"/>
    </source>
</evidence>
<dbReference type="Proteomes" id="UP001239111">
    <property type="component" value="Chromosome 1"/>
</dbReference>
<reference evidence="1" key="1">
    <citation type="submission" date="2023-04" db="EMBL/GenBank/DDBJ databases">
        <title>A chromosome-level genome assembly of the parasitoid wasp Eretmocerus hayati.</title>
        <authorList>
            <person name="Zhong Y."/>
            <person name="Liu S."/>
            <person name="Liu Y."/>
        </authorList>
    </citation>
    <scope>NUCLEOTIDE SEQUENCE</scope>
    <source>
        <strain evidence="1">ZJU_SS_LIU_2023</strain>
    </source>
</reference>
<keyword evidence="2" id="KW-1185">Reference proteome</keyword>
<protein>
    <submittedName>
        <fullName evidence="1">Uncharacterized protein</fullName>
    </submittedName>
</protein>
<accession>A0ACC2PTD3</accession>
<name>A0ACC2PTD3_9HYME</name>
<sequence length="154" mass="17248">MGKAKPCGTRLPPTEIPQFITNLLGKSSNQVPGKTNILERNTYLKDNPNSNSKINPSPLRPSRSRDKKINQNSKSYGVLANIVTKMDVGPKDAPNTATNKLYPMKRPADDTIDYPTHTREYKNEYSTIDSNEQDTSEDETELAPQEANNHLTYP</sequence>
<evidence type="ECO:0000313" key="2">
    <source>
        <dbReference type="Proteomes" id="UP001239111"/>
    </source>
</evidence>